<dbReference type="Pfam" id="PF07690">
    <property type="entry name" value="MFS_1"/>
    <property type="match status" value="1"/>
</dbReference>
<dbReference type="EMBL" id="JBFTWV010000063">
    <property type="protein sequence ID" value="KAL2793014.1"/>
    <property type="molecule type" value="Genomic_DNA"/>
</dbReference>
<feature type="transmembrane region" description="Helical" evidence="5">
    <location>
        <begin position="249"/>
        <end position="267"/>
    </location>
</feature>
<evidence type="ECO:0000313" key="6">
    <source>
        <dbReference type="EMBL" id="KAL2793014.1"/>
    </source>
</evidence>
<sequence length="351" mass="37612">MADIKRNNDAATAGSEGSGDAIAIHTPALHNSSTMVTGEKAHFASASSLDTDSILVEFEGLNDSLIPQNLPQWKKWLKRHIIGWLSLAITFATSVFNTATGPTAEMFGVAREALIPIGVAQNVETVTICRFLGGIAASGPLSIADGYFADFFDPVSRGLALAVFARTTFIRPIVGGSITESYLGWRWTAWVTMIMTPNSGIISLSFLRRPTPQDGSSVNLQYIITCYLNCSVMTPYMTEKPAYHLDVGTLPFLTIGIGVMLGSAHISHFTQTHTGGSTILAGVALGAGLQMIYLQGLAYLTVWPSGPHLQVRWASSPLGLLGVAFIPVPIVFYIYGEGIRKMSRLSAAQTL</sequence>
<dbReference type="InterPro" id="IPR011701">
    <property type="entry name" value="MFS"/>
</dbReference>
<protein>
    <submittedName>
        <fullName evidence="6">Uncharacterized protein</fullName>
    </submittedName>
</protein>
<feature type="transmembrane region" description="Helical" evidence="5">
    <location>
        <begin position="314"/>
        <end position="335"/>
    </location>
</feature>
<name>A0ABR4G1Y2_9EURO</name>
<dbReference type="Gene3D" id="1.20.1250.20">
    <property type="entry name" value="MFS general substrate transporter like domains"/>
    <property type="match status" value="1"/>
</dbReference>
<comment type="subcellular location">
    <subcellularLocation>
        <location evidence="1">Membrane</location>
        <topology evidence="1">Multi-pass membrane protein</topology>
    </subcellularLocation>
</comment>
<keyword evidence="7" id="KW-1185">Reference proteome</keyword>
<dbReference type="InterPro" id="IPR036259">
    <property type="entry name" value="MFS_trans_sf"/>
</dbReference>
<evidence type="ECO:0000313" key="7">
    <source>
        <dbReference type="Proteomes" id="UP001610563"/>
    </source>
</evidence>
<evidence type="ECO:0000256" key="5">
    <source>
        <dbReference type="SAM" id="Phobius"/>
    </source>
</evidence>
<dbReference type="PANTHER" id="PTHR23502:SF47">
    <property type="entry name" value="MAJOR FACILITATOR SUPERFAMILY (MFS) PROFILE DOMAIN-CONTAINING PROTEIN-RELATED"/>
    <property type="match status" value="1"/>
</dbReference>
<comment type="caution">
    <text evidence="6">The sequence shown here is derived from an EMBL/GenBank/DDBJ whole genome shotgun (WGS) entry which is preliminary data.</text>
</comment>
<dbReference type="Proteomes" id="UP001610563">
    <property type="component" value="Unassembled WGS sequence"/>
</dbReference>
<feature type="transmembrane region" description="Helical" evidence="5">
    <location>
        <begin position="187"/>
        <end position="207"/>
    </location>
</feature>
<evidence type="ECO:0000256" key="3">
    <source>
        <dbReference type="ARBA" id="ARBA00022989"/>
    </source>
</evidence>
<accession>A0ABR4G1Y2</accession>
<feature type="transmembrane region" description="Helical" evidence="5">
    <location>
        <begin position="219"/>
        <end position="237"/>
    </location>
</feature>
<keyword evidence="4 5" id="KW-0472">Membrane</keyword>
<dbReference type="SUPFAM" id="SSF103473">
    <property type="entry name" value="MFS general substrate transporter"/>
    <property type="match status" value="1"/>
</dbReference>
<evidence type="ECO:0000256" key="2">
    <source>
        <dbReference type="ARBA" id="ARBA00022692"/>
    </source>
</evidence>
<reference evidence="6 7" key="1">
    <citation type="submission" date="2024-07" db="EMBL/GenBank/DDBJ databases">
        <title>Section-level genome sequencing and comparative genomics of Aspergillus sections Usti and Cavernicolus.</title>
        <authorList>
            <consortium name="Lawrence Berkeley National Laboratory"/>
            <person name="Nybo J.L."/>
            <person name="Vesth T.C."/>
            <person name="Theobald S."/>
            <person name="Frisvad J.C."/>
            <person name="Larsen T.O."/>
            <person name="Kjaerboelling I."/>
            <person name="Rothschild-Mancinelli K."/>
            <person name="Lyhne E.K."/>
            <person name="Kogle M.E."/>
            <person name="Barry K."/>
            <person name="Clum A."/>
            <person name="Na H."/>
            <person name="Ledsgaard L."/>
            <person name="Lin J."/>
            <person name="Lipzen A."/>
            <person name="Kuo A."/>
            <person name="Riley R."/>
            <person name="Mondo S."/>
            <person name="Labutti K."/>
            <person name="Haridas S."/>
            <person name="Pangalinan J."/>
            <person name="Salamov A.A."/>
            <person name="Simmons B.A."/>
            <person name="Magnuson J.K."/>
            <person name="Chen J."/>
            <person name="Drula E."/>
            <person name="Henrissat B."/>
            <person name="Wiebenga A."/>
            <person name="Lubbers R.J."/>
            <person name="Gomes A.C."/>
            <person name="Makela M.R."/>
            <person name="Stajich J."/>
            <person name="Grigoriev I.V."/>
            <person name="Mortensen U.H."/>
            <person name="De Vries R.P."/>
            <person name="Baker S.E."/>
            <person name="Andersen M.R."/>
        </authorList>
    </citation>
    <scope>NUCLEOTIDE SEQUENCE [LARGE SCALE GENOMIC DNA]</scope>
    <source>
        <strain evidence="6 7">CBS 209.92</strain>
    </source>
</reference>
<gene>
    <name evidence="6" type="ORF">BJX66DRAFT_326339</name>
</gene>
<keyword evidence="2 5" id="KW-0812">Transmembrane</keyword>
<dbReference type="PANTHER" id="PTHR23502">
    <property type="entry name" value="MAJOR FACILITATOR SUPERFAMILY"/>
    <property type="match status" value="1"/>
</dbReference>
<feature type="transmembrane region" description="Helical" evidence="5">
    <location>
        <begin position="279"/>
        <end position="302"/>
    </location>
</feature>
<keyword evidence="3 5" id="KW-1133">Transmembrane helix</keyword>
<feature type="transmembrane region" description="Helical" evidence="5">
    <location>
        <begin position="81"/>
        <end position="99"/>
    </location>
</feature>
<proteinExistence type="predicted"/>
<organism evidence="6 7">
    <name type="scientific">Aspergillus keveii</name>
    <dbReference type="NCBI Taxonomy" id="714993"/>
    <lineage>
        <taxon>Eukaryota</taxon>
        <taxon>Fungi</taxon>
        <taxon>Dikarya</taxon>
        <taxon>Ascomycota</taxon>
        <taxon>Pezizomycotina</taxon>
        <taxon>Eurotiomycetes</taxon>
        <taxon>Eurotiomycetidae</taxon>
        <taxon>Eurotiales</taxon>
        <taxon>Aspergillaceae</taxon>
        <taxon>Aspergillus</taxon>
        <taxon>Aspergillus subgen. Nidulantes</taxon>
    </lineage>
</organism>
<evidence type="ECO:0000256" key="4">
    <source>
        <dbReference type="ARBA" id="ARBA00023136"/>
    </source>
</evidence>
<evidence type="ECO:0000256" key="1">
    <source>
        <dbReference type="ARBA" id="ARBA00004141"/>
    </source>
</evidence>